<dbReference type="Gene3D" id="3.30.70.100">
    <property type="match status" value="1"/>
</dbReference>
<proteinExistence type="predicted"/>
<evidence type="ECO:0000313" key="1">
    <source>
        <dbReference type="EMBL" id="GAA3740224.1"/>
    </source>
</evidence>
<dbReference type="PANTHER" id="PTHR34389:SF2">
    <property type="entry name" value="L-RHAMNOSE MUTAROTASE"/>
    <property type="match status" value="1"/>
</dbReference>
<organism evidence="1 2">
    <name type="scientific">Streptomyces tremellae</name>
    <dbReference type="NCBI Taxonomy" id="1124239"/>
    <lineage>
        <taxon>Bacteria</taxon>
        <taxon>Bacillati</taxon>
        <taxon>Actinomycetota</taxon>
        <taxon>Actinomycetes</taxon>
        <taxon>Kitasatosporales</taxon>
        <taxon>Streptomycetaceae</taxon>
        <taxon>Streptomyces</taxon>
    </lineage>
</organism>
<dbReference type="SUPFAM" id="SSF54909">
    <property type="entry name" value="Dimeric alpha+beta barrel"/>
    <property type="match status" value="1"/>
</dbReference>
<dbReference type="EMBL" id="BAABEP010000031">
    <property type="protein sequence ID" value="GAA3740224.1"/>
    <property type="molecule type" value="Genomic_DNA"/>
</dbReference>
<reference evidence="2" key="1">
    <citation type="journal article" date="2019" name="Int. J. Syst. Evol. Microbiol.">
        <title>The Global Catalogue of Microorganisms (GCM) 10K type strain sequencing project: providing services to taxonomists for standard genome sequencing and annotation.</title>
        <authorList>
            <consortium name="The Broad Institute Genomics Platform"/>
            <consortium name="The Broad Institute Genome Sequencing Center for Infectious Disease"/>
            <person name="Wu L."/>
            <person name="Ma J."/>
        </authorList>
    </citation>
    <scope>NUCLEOTIDE SEQUENCE [LARGE SCALE GENOMIC DNA]</scope>
    <source>
        <strain evidence="2">JCM 30846</strain>
    </source>
</reference>
<dbReference type="InterPro" id="IPR008000">
    <property type="entry name" value="Rham/fucose_mutarotase"/>
</dbReference>
<dbReference type="PANTHER" id="PTHR34389">
    <property type="entry name" value="L-RHAMNOSE MUTAROTASE"/>
    <property type="match status" value="1"/>
</dbReference>
<gene>
    <name evidence="1" type="ORF">GCM10023082_41520</name>
</gene>
<comment type="caution">
    <text evidence="1">The sequence shown here is derived from an EMBL/GenBank/DDBJ whole genome shotgun (WGS) entry which is preliminary data.</text>
</comment>
<protein>
    <recommendedName>
        <fullName evidence="3">L-rhamnose mutarotase</fullName>
    </recommendedName>
</protein>
<name>A0ABP7FI40_9ACTN</name>
<evidence type="ECO:0000313" key="2">
    <source>
        <dbReference type="Proteomes" id="UP001499884"/>
    </source>
</evidence>
<sequence length="151" mass="17550">MAPLGHLVGTRWTGFCFRLRSYRFCTGNIGQMNRRAAELRVERTVQRIAQVIRVKPEKRDEYVELHRAVPEPVLARLRASHVANYSIHLLRDRLFSYFEYHGDDLGADLRAVAADPATQEWWKLTDPCQERVPEAAPGEWWAAAERVFLME</sequence>
<dbReference type="Proteomes" id="UP001499884">
    <property type="component" value="Unassembled WGS sequence"/>
</dbReference>
<keyword evidence="2" id="KW-1185">Reference proteome</keyword>
<accession>A0ABP7FI40</accession>
<dbReference type="InterPro" id="IPR011008">
    <property type="entry name" value="Dimeric_a/b-barrel"/>
</dbReference>
<dbReference type="Pfam" id="PF05336">
    <property type="entry name" value="rhaM"/>
    <property type="match status" value="1"/>
</dbReference>
<evidence type="ECO:0008006" key="3">
    <source>
        <dbReference type="Google" id="ProtNLM"/>
    </source>
</evidence>